<dbReference type="GO" id="GO:0030691">
    <property type="term" value="C:Noc2p-Noc3p complex"/>
    <property type="evidence" value="ECO:0007669"/>
    <property type="project" value="TreeGrafter"/>
</dbReference>
<sequence>MGKLGKNARKFAKKNLQSVHKRQRKVKALVKKRFSSKRGTDVAEDEVDTKMPIKRTYEDEGHEETSLHAIFNDEDSDLTEDASSSDGYLSEDSSCADIAQIGSHETSPDGTDEGELAVQNKAMKLELAKQKNKLDRLIKKDPAFSKFLESYANDQASNDDMFSDEDEVSNDDMQPANGDSSGVSLLKTLTKPVIDSWCELVLQHDSLPALVILINGYRAACHHGAESDTLGGASSNRFQNSEAFGNLTMFMLREADGIFRKLLGISTSSFKKEAVLDLKNTSKWKDLKPLVKSYIRSTLFILNQFTDAETLAFTLSRLRASLILLAPFPSLLRRLLKIAVQLWATMGAPISLCAFHIIHDVASIFDAEYFDLCLIKTYKAYVSRNEVLDPASLNHIKFLKDSVLELCSLDLQKSSSKAQLSIQQLAKILKQGLCAKKKKEAVEKICTWEYIFCLELWVEFISANVLDFDLQALLHSMIQIINGVAYLFPGPRYIPLRLKCVRWLNDLSSASRIFIPVASFALDALEYESGKPGTKLQNGFDVSAAIKLPKQWLKSRSFQQECVSSAIELLCAHFAQWSYHISFPELATIPLIRLRKFYDSTTDEGFRRMVKRFMDQVEQNVDYLQKRRDEVAYSPKDFQSADTFLQLEKSSGNTPFSQYYKSTIANAAAKKLVARQKKSAEVGSRTKKRKEEAKKEPQEALVDIIGEKASQSSEGNNGKKRRNNGKKRRIS</sequence>
<dbReference type="PANTHER" id="PTHR12687">
    <property type="entry name" value="NUCLEOLAR COMPLEX 2 AND RAD4-RELATED"/>
    <property type="match status" value="1"/>
</dbReference>
<dbReference type="EnsemblPlants" id="Kaladp0101s0024.2.v1.1">
    <property type="protein sequence ID" value="Kaladp0101s0024.2.v1.1"/>
    <property type="gene ID" value="Kaladp0101s0024.v1.1"/>
</dbReference>
<accession>A0A7N0V3M6</accession>
<dbReference type="GO" id="GO:0042273">
    <property type="term" value="P:ribosomal large subunit biogenesis"/>
    <property type="evidence" value="ECO:0007669"/>
    <property type="project" value="TreeGrafter"/>
</dbReference>
<keyword evidence="6" id="KW-1185">Reference proteome</keyword>
<evidence type="ECO:0000256" key="2">
    <source>
        <dbReference type="ARBA" id="ARBA00005907"/>
    </source>
</evidence>
<dbReference type="AlphaFoldDB" id="A0A7N0V3M6"/>
<dbReference type="InterPro" id="IPR005343">
    <property type="entry name" value="Noc2"/>
</dbReference>
<feature type="compositionally biased region" description="Basic and acidic residues" evidence="4">
    <location>
        <begin position="55"/>
        <end position="66"/>
    </location>
</feature>
<comment type="subcellular location">
    <subcellularLocation>
        <location evidence="1">Nucleus</location>
    </subcellularLocation>
</comment>
<reference evidence="5" key="1">
    <citation type="submission" date="2021-01" db="UniProtKB">
        <authorList>
            <consortium name="EnsemblPlants"/>
        </authorList>
    </citation>
    <scope>IDENTIFICATION</scope>
</reference>
<evidence type="ECO:0000256" key="4">
    <source>
        <dbReference type="SAM" id="MobiDB-lite"/>
    </source>
</evidence>
<proteinExistence type="inferred from homology"/>
<dbReference type="OMA" id="QMFFPIP"/>
<evidence type="ECO:0000256" key="1">
    <source>
        <dbReference type="ARBA" id="ARBA00004123"/>
    </source>
</evidence>
<dbReference type="Pfam" id="PF03715">
    <property type="entry name" value="Noc2"/>
    <property type="match status" value="1"/>
</dbReference>
<comment type="similarity">
    <text evidence="2">Belongs to the NOC2 family.</text>
</comment>
<dbReference type="GO" id="GO:0030690">
    <property type="term" value="C:Noc1p-Noc2p complex"/>
    <property type="evidence" value="ECO:0007669"/>
    <property type="project" value="TreeGrafter"/>
</dbReference>
<feature type="region of interest" description="Disordered" evidence="4">
    <location>
        <begin position="156"/>
        <end position="180"/>
    </location>
</feature>
<feature type="region of interest" description="Disordered" evidence="4">
    <location>
        <begin position="675"/>
        <end position="731"/>
    </location>
</feature>
<feature type="region of interest" description="Disordered" evidence="4">
    <location>
        <begin position="1"/>
        <end position="22"/>
    </location>
</feature>
<name>A0A7N0V3M6_KALFE</name>
<feature type="compositionally biased region" description="Basic residues" evidence="4">
    <location>
        <begin position="718"/>
        <end position="731"/>
    </location>
</feature>
<feature type="region of interest" description="Disordered" evidence="4">
    <location>
        <begin position="55"/>
        <end position="91"/>
    </location>
</feature>
<organism evidence="5 6">
    <name type="scientific">Kalanchoe fedtschenkoi</name>
    <name type="common">Lavender scallops</name>
    <name type="synonym">South American air plant</name>
    <dbReference type="NCBI Taxonomy" id="63787"/>
    <lineage>
        <taxon>Eukaryota</taxon>
        <taxon>Viridiplantae</taxon>
        <taxon>Streptophyta</taxon>
        <taxon>Embryophyta</taxon>
        <taxon>Tracheophyta</taxon>
        <taxon>Spermatophyta</taxon>
        <taxon>Magnoliopsida</taxon>
        <taxon>eudicotyledons</taxon>
        <taxon>Gunneridae</taxon>
        <taxon>Pentapetalae</taxon>
        <taxon>Saxifragales</taxon>
        <taxon>Crassulaceae</taxon>
        <taxon>Kalanchoe</taxon>
    </lineage>
</organism>
<dbReference type="PANTHER" id="PTHR12687:SF8">
    <property type="entry name" value="PROTEIN REBELOTE"/>
    <property type="match status" value="1"/>
</dbReference>
<evidence type="ECO:0008006" key="7">
    <source>
        <dbReference type="Google" id="ProtNLM"/>
    </source>
</evidence>
<keyword evidence="3" id="KW-0539">Nucleus</keyword>
<dbReference type="GO" id="GO:0005654">
    <property type="term" value="C:nucleoplasm"/>
    <property type="evidence" value="ECO:0007669"/>
    <property type="project" value="EnsemblPlants"/>
</dbReference>
<dbReference type="Gramene" id="Kaladp0101s0024.1.v1.1">
    <property type="protein sequence ID" value="Kaladp0101s0024.1.v1.1"/>
    <property type="gene ID" value="Kaladp0101s0024.v1.1"/>
</dbReference>
<feature type="compositionally biased region" description="Basic and acidic residues" evidence="4">
    <location>
        <begin position="689"/>
        <end position="698"/>
    </location>
</feature>
<evidence type="ECO:0000256" key="3">
    <source>
        <dbReference type="ARBA" id="ARBA00023242"/>
    </source>
</evidence>
<dbReference type="GO" id="GO:0010582">
    <property type="term" value="P:floral meristem determinacy"/>
    <property type="evidence" value="ECO:0007669"/>
    <property type="project" value="EnsemblPlants"/>
</dbReference>
<evidence type="ECO:0000313" key="6">
    <source>
        <dbReference type="Proteomes" id="UP000594263"/>
    </source>
</evidence>
<protein>
    <recommendedName>
        <fullName evidence="7">Nucleolar complex protein 2 homolog</fullName>
    </recommendedName>
</protein>
<evidence type="ECO:0000313" key="5">
    <source>
        <dbReference type="EnsemblPlants" id="Kaladp0101s0024.1.v1.1"/>
    </source>
</evidence>
<dbReference type="Proteomes" id="UP000594263">
    <property type="component" value="Unplaced"/>
</dbReference>
<feature type="compositionally biased region" description="Acidic residues" evidence="4">
    <location>
        <begin position="161"/>
        <end position="170"/>
    </location>
</feature>
<dbReference type="GO" id="GO:0005730">
    <property type="term" value="C:nucleolus"/>
    <property type="evidence" value="ECO:0007669"/>
    <property type="project" value="EnsemblPlants"/>
</dbReference>
<dbReference type="EnsemblPlants" id="Kaladp0101s0024.1.v1.1">
    <property type="protein sequence ID" value="Kaladp0101s0024.1.v1.1"/>
    <property type="gene ID" value="Kaladp0101s0024.v1.1"/>
</dbReference>
<dbReference type="Gramene" id="Kaladp0101s0024.2.v1.1">
    <property type="protein sequence ID" value="Kaladp0101s0024.2.v1.1"/>
    <property type="gene ID" value="Kaladp0101s0024.v1.1"/>
</dbReference>